<organism evidence="3 4">
    <name type="scientific">Rhodotorula mucilaginosa</name>
    <name type="common">Yeast</name>
    <name type="synonym">Rhodotorula rubra</name>
    <dbReference type="NCBI Taxonomy" id="5537"/>
    <lineage>
        <taxon>Eukaryota</taxon>
        <taxon>Fungi</taxon>
        <taxon>Dikarya</taxon>
        <taxon>Basidiomycota</taxon>
        <taxon>Pucciniomycotina</taxon>
        <taxon>Microbotryomycetes</taxon>
        <taxon>Sporidiobolales</taxon>
        <taxon>Sporidiobolaceae</taxon>
        <taxon>Rhodotorula</taxon>
    </lineage>
</organism>
<feature type="compositionally biased region" description="Basic residues" evidence="1">
    <location>
        <begin position="570"/>
        <end position="583"/>
    </location>
</feature>
<dbReference type="AlphaFoldDB" id="A0A9P6W921"/>
<feature type="region of interest" description="Disordered" evidence="1">
    <location>
        <begin position="1"/>
        <end position="22"/>
    </location>
</feature>
<dbReference type="InterPro" id="IPR038955">
    <property type="entry name" value="PriA/CPL1_fungi"/>
</dbReference>
<dbReference type="EMBL" id="PUHQ01000001">
    <property type="protein sequence ID" value="KAG0667694.1"/>
    <property type="molecule type" value="Genomic_DNA"/>
</dbReference>
<sequence length="590" mass="60204">MSSGANASGLTSRPTHKTVTSHSGTLGKVCLVPNGLADCDCGQCVIASCATGFQQVGGACVAINTATDVKNCGRIGNVCSFTNGAGTCSNGACTYTSCQSSSGLYLVDGQCVAVNLQTDPQNCGRYGNVCSVSNGVPACSSGRCSIASCDVGYTPVKTLFLGFFLYTSCQAVDTSSDNLNCGAVGNVCDFSNGAGRCSSGVCTVTSCSPGYYLVNNKCVVIDLQTDPQNCGTLSNVCPAVENGVAGCDAGTCNIGSCNAGYAKVTTSWFFGLFPKTFCQAVNTDSDPKNCGSVGNVCPSSYLNGGSSTCRDGRCQTSCADGFDFDFVFNFCRPVSDDDQNCGRCGQKCSIPNAATQICSRGQCKVTACASGYTLSNNACVAANYQTDVNNCGSKGNVCSFSPAGASGACVAGQCVVQSCPRGYNLVNGKCILGASGRARAKRHTVPRPKTLCPAGEQACPIAGSTLFEGAASQHFKSGEELTGLMASSGGYECLDTTQALESCGGCASTGEGRDCTAIPHVGGVGCEAGQCVIFSCAEGWKRSLSGDKCIRVRARSHASHRNTTTSAARHLSRRAHRSSHHAHAVGGSSA</sequence>
<accession>A0A9P6W921</accession>
<reference evidence="3 4" key="1">
    <citation type="submission" date="2020-11" db="EMBL/GenBank/DDBJ databases">
        <title>Kefir isolates.</title>
        <authorList>
            <person name="Marcisauskas S."/>
            <person name="Kim Y."/>
            <person name="Blasche S."/>
        </authorList>
    </citation>
    <scope>NUCLEOTIDE SEQUENCE [LARGE SCALE GENOMIC DNA]</scope>
    <source>
        <strain evidence="3 4">KR</strain>
    </source>
</reference>
<dbReference type="OrthoDB" id="439917at2759"/>
<name>A0A9P6W921_RHOMI</name>
<feature type="domain" description="Protein CPL1-like" evidence="2">
    <location>
        <begin position="491"/>
        <end position="550"/>
    </location>
</feature>
<feature type="region of interest" description="Disordered" evidence="1">
    <location>
        <begin position="560"/>
        <end position="590"/>
    </location>
</feature>
<proteinExistence type="predicted"/>
<protein>
    <recommendedName>
        <fullName evidence="2">Protein CPL1-like domain-containing protein</fullName>
    </recommendedName>
</protein>
<gene>
    <name evidence="3" type="ORF">C6P46_000231</name>
</gene>
<evidence type="ECO:0000259" key="2">
    <source>
        <dbReference type="Pfam" id="PF21671"/>
    </source>
</evidence>
<dbReference type="Proteomes" id="UP000777482">
    <property type="component" value="Unassembled WGS sequence"/>
</dbReference>
<dbReference type="Pfam" id="PF21671">
    <property type="entry name" value="CPL1-like"/>
    <property type="match status" value="1"/>
</dbReference>
<dbReference type="InterPro" id="IPR048661">
    <property type="entry name" value="CPL1-like"/>
</dbReference>
<evidence type="ECO:0000313" key="3">
    <source>
        <dbReference type="EMBL" id="KAG0667694.1"/>
    </source>
</evidence>
<evidence type="ECO:0000256" key="1">
    <source>
        <dbReference type="SAM" id="MobiDB-lite"/>
    </source>
</evidence>
<comment type="caution">
    <text evidence="3">The sequence shown here is derived from an EMBL/GenBank/DDBJ whole genome shotgun (WGS) entry which is preliminary data.</text>
</comment>
<evidence type="ECO:0000313" key="4">
    <source>
        <dbReference type="Proteomes" id="UP000777482"/>
    </source>
</evidence>
<keyword evidence="4" id="KW-1185">Reference proteome</keyword>
<dbReference type="PANTHER" id="PTHR35192:SF2">
    <property type="entry name" value="APPLE DOMAIN-CONTAINING PROTEIN"/>
    <property type="match status" value="1"/>
</dbReference>
<dbReference type="PANTHER" id="PTHR35192">
    <property type="entry name" value="PROTEIN, PUTATIVE-RELATED"/>
    <property type="match status" value="1"/>
</dbReference>